<dbReference type="InterPro" id="IPR004090">
    <property type="entry name" value="Chemotax_Me-accpt_rcpt"/>
</dbReference>
<reference evidence="9" key="1">
    <citation type="journal article" date="2019" name="Int. J. Syst. Evol. Microbiol.">
        <title>The Global Catalogue of Microorganisms (GCM) 10K type strain sequencing project: providing services to taxonomists for standard genome sequencing and annotation.</title>
        <authorList>
            <consortium name="The Broad Institute Genomics Platform"/>
            <consortium name="The Broad Institute Genome Sequencing Center for Infectious Disease"/>
            <person name="Wu L."/>
            <person name="Ma J."/>
        </authorList>
    </citation>
    <scope>NUCLEOTIDE SEQUENCE [LARGE SCALE GENOMIC DNA]</scope>
    <source>
        <strain evidence="9">DT28</strain>
    </source>
</reference>
<evidence type="ECO:0000313" key="8">
    <source>
        <dbReference type="EMBL" id="MFC4654272.1"/>
    </source>
</evidence>
<gene>
    <name evidence="8" type="ORF">ACFO3I_04435</name>
</gene>
<feature type="domain" description="Methyl-accepting transducer" evidence="6">
    <location>
        <begin position="269"/>
        <end position="505"/>
    </location>
</feature>
<dbReference type="EMBL" id="JBHSGB010000005">
    <property type="protein sequence ID" value="MFC4654272.1"/>
    <property type="molecule type" value="Genomic_DNA"/>
</dbReference>
<dbReference type="Gene3D" id="1.10.287.950">
    <property type="entry name" value="Methyl-accepting chemotaxis protein"/>
    <property type="match status" value="1"/>
</dbReference>
<keyword evidence="2 4" id="KW-0807">Transducer</keyword>
<dbReference type="InterPro" id="IPR003660">
    <property type="entry name" value="HAMP_dom"/>
</dbReference>
<organism evidence="8 9">
    <name type="scientific">Rheinheimera marina</name>
    <dbReference type="NCBI Taxonomy" id="1774958"/>
    <lineage>
        <taxon>Bacteria</taxon>
        <taxon>Pseudomonadati</taxon>
        <taxon>Pseudomonadota</taxon>
        <taxon>Gammaproteobacteria</taxon>
        <taxon>Chromatiales</taxon>
        <taxon>Chromatiaceae</taxon>
        <taxon>Rheinheimera</taxon>
    </lineage>
</organism>
<dbReference type="PROSITE" id="PS50885">
    <property type="entry name" value="HAMP"/>
    <property type="match status" value="1"/>
</dbReference>
<evidence type="ECO:0000259" key="6">
    <source>
        <dbReference type="PROSITE" id="PS50111"/>
    </source>
</evidence>
<keyword evidence="5" id="KW-1133">Transmembrane helix</keyword>
<comment type="subcellular location">
    <subcellularLocation>
        <location evidence="1">Membrane</location>
    </subcellularLocation>
</comment>
<dbReference type="SMART" id="SM00283">
    <property type="entry name" value="MA"/>
    <property type="match status" value="1"/>
</dbReference>
<dbReference type="Proteomes" id="UP001595962">
    <property type="component" value="Unassembled WGS sequence"/>
</dbReference>
<evidence type="ECO:0000256" key="3">
    <source>
        <dbReference type="ARBA" id="ARBA00029447"/>
    </source>
</evidence>
<dbReference type="InterPro" id="IPR004089">
    <property type="entry name" value="MCPsignal_dom"/>
</dbReference>
<dbReference type="PANTHER" id="PTHR32089:SF120">
    <property type="entry name" value="METHYL-ACCEPTING CHEMOTAXIS PROTEIN TLPQ"/>
    <property type="match status" value="1"/>
</dbReference>
<feature type="domain" description="HAMP" evidence="7">
    <location>
        <begin position="212"/>
        <end position="264"/>
    </location>
</feature>
<evidence type="ECO:0000259" key="7">
    <source>
        <dbReference type="PROSITE" id="PS50885"/>
    </source>
</evidence>
<sequence>MWLRQFKIGSRLMGGFAVLGLLVLLQGSLALVNMKQMRSTAEEIETNIIPTLNALSGLNMQMMRVRIFTFRLMQAETAEQQQQILTTLESIKVEVAAEEKVYEPLISLDGERGLYNQFNDARSLYLAGQQRLVEQVLAGNTAEAKRISNEELSTHADNMTKALIALNKLNTEHSTLQTEVSGRNFESAQLLIISAIVVALLLASVIAVALTRSINRPMLQAVELAEVVAEGDLTRTIATEGQDEATQLMVALQKMQQNLRDALAHISSSSAQLASASEELNSVTEDSSRGLQQQNDEIQQAATAITEMSSAVDEVAATASQTADASNESARLAQQGLKQVNETVGAIGLMNEDVAQTSQLVQQLAVQAQDIGKVLDVIRAIAEQTNLLALNAAIEAARAGEAGRGFAVVADEVRGLAHRTQVSTKEIEAMIASIRGGTGDAVNAMQHSSDKAAQALQVAKAAGEALLVITDRINKISDSNLVIASAAEEQAKVAREIDRNIVNISDLAAQTAAGANQTSASAHELSRLAVDLNGLVTRFKL</sequence>
<protein>
    <submittedName>
        <fullName evidence="8">Methyl-accepting chemotaxis protein</fullName>
    </submittedName>
</protein>
<dbReference type="CDD" id="cd06225">
    <property type="entry name" value="HAMP"/>
    <property type="match status" value="1"/>
</dbReference>
<dbReference type="RefSeq" id="WP_377332088.1">
    <property type="nucleotide sequence ID" value="NZ_JBHSGB010000005.1"/>
</dbReference>
<evidence type="ECO:0000256" key="2">
    <source>
        <dbReference type="ARBA" id="ARBA00023224"/>
    </source>
</evidence>
<dbReference type="SUPFAM" id="SSF58104">
    <property type="entry name" value="Methyl-accepting chemotaxis protein (MCP) signaling domain"/>
    <property type="match status" value="1"/>
</dbReference>
<dbReference type="PROSITE" id="PS50111">
    <property type="entry name" value="CHEMOTAXIS_TRANSDUC_2"/>
    <property type="match status" value="1"/>
</dbReference>
<dbReference type="SMART" id="SM00304">
    <property type="entry name" value="HAMP"/>
    <property type="match status" value="2"/>
</dbReference>
<evidence type="ECO:0000313" key="9">
    <source>
        <dbReference type="Proteomes" id="UP001595962"/>
    </source>
</evidence>
<dbReference type="InterPro" id="IPR024478">
    <property type="entry name" value="HlyB_4HB_MCP"/>
</dbReference>
<keyword evidence="5" id="KW-0812">Transmembrane</keyword>
<dbReference type="CDD" id="cd11386">
    <property type="entry name" value="MCP_signal"/>
    <property type="match status" value="1"/>
</dbReference>
<keyword evidence="5" id="KW-0472">Membrane</keyword>
<comment type="caution">
    <text evidence="8">The sequence shown here is derived from an EMBL/GenBank/DDBJ whole genome shotgun (WGS) entry which is preliminary data.</text>
</comment>
<keyword evidence="9" id="KW-1185">Reference proteome</keyword>
<accession>A0ABV9JHW0</accession>
<evidence type="ECO:0000256" key="4">
    <source>
        <dbReference type="PROSITE-ProRule" id="PRU00284"/>
    </source>
</evidence>
<dbReference type="PRINTS" id="PR00260">
    <property type="entry name" value="CHEMTRNSDUCR"/>
</dbReference>
<evidence type="ECO:0000256" key="1">
    <source>
        <dbReference type="ARBA" id="ARBA00004370"/>
    </source>
</evidence>
<dbReference type="Pfam" id="PF12729">
    <property type="entry name" value="4HB_MCP_1"/>
    <property type="match status" value="1"/>
</dbReference>
<dbReference type="Pfam" id="PF00672">
    <property type="entry name" value="HAMP"/>
    <property type="match status" value="1"/>
</dbReference>
<name>A0ABV9JHW0_9GAMM</name>
<comment type="similarity">
    <text evidence="3">Belongs to the methyl-accepting chemotaxis (MCP) protein family.</text>
</comment>
<proteinExistence type="inferred from homology"/>
<evidence type="ECO:0000256" key="5">
    <source>
        <dbReference type="SAM" id="Phobius"/>
    </source>
</evidence>
<dbReference type="Pfam" id="PF00015">
    <property type="entry name" value="MCPsignal"/>
    <property type="match status" value="1"/>
</dbReference>
<dbReference type="PANTHER" id="PTHR32089">
    <property type="entry name" value="METHYL-ACCEPTING CHEMOTAXIS PROTEIN MCPB"/>
    <property type="match status" value="1"/>
</dbReference>
<feature type="transmembrane region" description="Helical" evidence="5">
    <location>
        <begin position="190"/>
        <end position="210"/>
    </location>
</feature>